<dbReference type="AlphaFoldDB" id="A0A0A0DKK4"/>
<dbReference type="Proteomes" id="UP000030019">
    <property type="component" value="Unassembled WGS sequence"/>
</dbReference>
<accession>A0A0A0DKK4</accession>
<sequence>MQVEQAVYLGNGRPIEYSRSRNRFDTKGYSLLDVKNI</sequence>
<dbReference type="EMBL" id="JPEN01000051">
    <property type="protein sequence ID" value="KGM37497.1"/>
    <property type="molecule type" value="Genomic_DNA"/>
</dbReference>
<dbReference type="STRING" id="176090.SSIN_0703"/>
<name>A0A0A0DKK4_9STRE</name>
<gene>
    <name evidence="1" type="ORF">SSIN_0703</name>
</gene>
<protein>
    <submittedName>
        <fullName evidence="1">Regulatory protein, GntR:Bacterial regulatory protein, GntR</fullName>
    </submittedName>
</protein>
<keyword evidence="2" id="KW-1185">Reference proteome</keyword>
<reference evidence="1 2" key="1">
    <citation type="submission" date="2014-06" db="EMBL/GenBank/DDBJ databases">
        <authorList>
            <person name="Teng J.L."/>
            <person name="Huang Y."/>
            <person name="Tse H."/>
            <person name="Lau S.K."/>
            <person name="Woo P.C."/>
        </authorList>
    </citation>
    <scope>NUCLEOTIDE SEQUENCE [LARGE SCALE GENOMIC DNA]</scope>
    <source>
        <strain evidence="1 2">HKU4</strain>
    </source>
</reference>
<evidence type="ECO:0000313" key="2">
    <source>
        <dbReference type="Proteomes" id="UP000030019"/>
    </source>
</evidence>
<proteinExistence type="predicted"/>
<organism evidence="1 2">
    <name type="scientific">Streptococcus sinensis</name>
    <dbReference type="NCBI Taxonomy" id="176090"/>
    <lineage>
        <taxon>Bacteria</taxon>
        <taxon>Bacillati</taxon>
        <taxon>Bacillota</taxon>
        <taxon>Bacilli</taxon>
        <taxon>Lactobacillales</taxon>
        <taxon>Streptococcaceae</taxon>
        <taxon>Streptococcus</taxon>
    </lineage>
</organism>
<dbReference type="PATRIC" id="fig|176090.4.peg.697"/>
<dbReference type="SUPFAM" id="SSF64288">
    <property type="entry name" value="Chorismate lyase-like"/>
    <property type="match status" value="1"/>
</dbReference>
<comment type="caution">
    <text evidence="1">The sequence shown here is derived from an EMBL/GenBank/DDBJ whole genome shotgun (WGS) entry which is preliminary data.</text>
</comment>
<evidence type="ECO:0000313" key="1">
    <source>
        <dbReference type="EMBL" id="KGM37497.1"/>
    </source>
</evidence>
<dbReference type="InterPro" id="IPR028978">
    <property type="entry name" value="Chorismate_lyase_/UTRA_dom_sf"/>
</dbReference>